<protein>
    <submittedName>
        <fullName evidence="2">Putative membrane protein</fullName>
    </submittedName>
</protein>
<dbReference type="InterPro" id="IPR025031">
    <property type="entry name" value="DUF3919"/>
</dbReference>
<sequence length="255" mass="29579">MKNNKYMYIFVILFAFVVVLGIYTLNKSFNKVYFIKDNETLMSRYSSSTPVKIVFSMKYFPPYEINDSKIILDFWNRLSKLPAYKHIAIDKNQEYDLITGEIYFLDGSKKHFEISNSFSIEELSLGSSGNEETNYIKSQMKALILSTENISKELLNKENKVIGFKSNNDSFKIDYNNLIELANLLKSSTIITSTDEIGKVIQDNPYPVYIIAVLKGGDQFLTINVYNEDYFSIYYLDTLLYLIKGDLLSYLKITY</sequence>
<keyword evidence="1" id="KW-1133">Transmembrane helix</keyword>
<dbReference type="KEGG" id="dtn:DTL3_1029"/>
<dbReference type="Pfam" id="PF13057">
    <property type="entry name" value="DUF3919"/>
    <property type="match status" value="1"/>
</dbReference>
<dbReference type="AlphaFoldDB" id="A0A0C7NYL9"/>
<dbReference type="Proteomes" id="UP000032809">
    <property type="component" value="Chromosome I"/>
</dbReference>
<gene>
    <name evidence="2" type="ORF">DTL3_1029</name>
</gene>
<dbReference type="EMBL" id="LN824141">
    <property type="protein sequence ID" value="CEP78333.1"/>
    <property type="molecule type" value="Genomic_DNA"/>
</dbReference>
<evidence type="ECO:0000313" key="2">
    <source>
        <dbReference type="EMBL" id="CEP78333.1"/>
    </source>
</evidence>
<dbReference type="HOGENOM" id="CLU_1088693_0_0_0"/>
<accession>A0A0C7NYL9</accession>
<evidence type="ECO:0000256" key="1">
    <source>
        <dbReference type="SAM" id="Phobius"/>
    </source>
</evidence>
<keyword evidence="1" id="KW-0472">Membrane</keyword>
<reference evidence="3" key="1">
    <citation type="submission" date="2014-11" db="EMBL/GenBank/DDBJ databases">
        <authorList>
            <person name="Wibberg D."/>
        </authorList>
    </citation>
    <scope>NUCLEOTIDE SEQUENCE [LARGE SCALE GENOMIC DNA]</scope>
    <source>
        <strain evidence="3">L3</strain>
    </source>
</reference>
<proteinExistence type="predicted"/>
<name>A0A0C7NYL9_DEFTU</name>
<keyword evidence="3" id="KW-1185">Reference proteome</keyword>
<feature type="transmembrane region" description="Helical" evidence="1">
    <location>
        <begin position="6"/>
        <end position="26"/>
    </location>
</feature>
<dbReference type="STRING" id="1006576.DTL3_1029"/>
<evidence type="ECO:0000313" key="3">
    <source>
        <dbReference type="Proteomes" id="UP000032809"/>
    </source>
</evidence>
<dbReference type="OrthoDB" id="47188at2"/>
<dbReference type="RefSeq" id="WP_045087808.1">
    <property type="nucleotide sequence ID" value="NZ_LN824141.1"/>
</dbReference>
<keyword evidence="1" id="KW-0812">Transmembrane</keyword>
<organism evidence="2 3">
    <name type="scientific">Defluviitoga tunisiensis</name>
    <dbReference type="NCBI Taxonomy" id="1006576"/>
    <lineage>
        <taxon>Bacteria</taxon>
        <taxon>Thermotogati</taxon>
        <taxon>Thermotogota</taxon>
        <taxon>Thermotogae</taxon>
        <taxon>Petrotogales</taxon>
        <taxon>Petrotogaceae</taxon>
        <taxon>Defluviitoga</taxon>
    </lineage>
</organism>